<evidence type="ECO:0000259" key="6">
    <source>
        <dbReference type="PROSITE" id="PS50109"/>
    </source>
</evidence>
<dbReference type="CDD" id="cd00082">
    <property type="entry name" value="HisKA"/>
    <property type="match status" value="1"/>
</dbReference>
<dbReference type="OrthoDB" id="9810447at2"/>
<comment type="catalytic activity">
    <reaction evidence="1">
        <text>ATP + protein L-histidine = ADP + protein N-phospho-L-histidine.</text>
        <dbReference type="EC" id="2.7.13.3"/>
    </reaction>
</comment>
<dbReference type="Proteomes" id="UP000198916">
    <property type="component" value="Unassembled WGS sequence"/>
</dbReference>
<evidence type="ECO:0000313" key="8">
    <source>
        <dbReference type="Proteomes" id="UP000198916"/>
    </source>
</evidence>
<accession>A0A1H7SCS0</accession>
<feature type="transmembrane region" description="Helical" evidence="5">
    <location>
        <begin position="167"/>
        <end position="185"/>
    </location>
</feature>
<evidence type="ECO:0000313" key="7">
    <source>
        <dbReference type="EMBL" id="SEL69534.1"/>
    </source>
</evidence>
<dbReference type="SMART" id="SM00387">
    <property type="entry name" value="HATPase_c"/>
    <property type="match status" value="1"/>
</dbReference>
<dbReference type="InterPro" id="IPR005467">
    <property type="entry name" value="His_kinase_dom"/>
</dbReference>
<feature type="transmembrane region" description="Helical" evidence="5">
    <location>
        <begin position="104"/>
        <end position="121"/>
    </location>
</feature>
<evidence type="ECO:0000256" key="2">
    <source>
        <dbReference type="ARBA" id="ARBA00012438"/>
    </source>
</evidence>
<dbReference type="EMBL" id="FNZR01000008">
    <property type="protein sequence ID" value="SEL69534.1"/>
    <property type="molecule type" value="Genomic_DNA"/>
</dbReference>
<keyword evidence="5" id="KW-1133">Transmembrane helix</keyword>
<dbReference type="Pfam" id="PF00512">
    <property type="entry name" value="HisKA"/>
    <property type="match status" value="1"/>
</dbReference>
<feature type="transmembrane region" description="Helical" evidence="5">
    <location>
        <begin position="53"/>
        <end position="70"/>
    </location>
</feature>
<organism evidence="7 8">
    <name type="scientific">Parapedobacter koreensis</name>
    <dbReference type="NCBI Taxonomy" id="332977"/>
    <lineage>
        <taxon>Bacteria</taxon>
        <taxon>Pseudomonadati</taxon>
        <taxon>Bacteroidota</taxon>
        <taxon>Sphingobacteriia</taxon>
        <taxon>Sphingobacteriales</taxon>
        <taxon>Sphingobacteriaceae</taxon>
        <taxon>Parapedobacter</taxon>
    </lineage>
</organism>
<dbReference type="SMART" id="SM00388">
    <property type="entry name" value="HisKA"/>
    <property type="match status" value="1"/>
</dbReference>
<evidence type="ECO:0000256" key="4">
    <source>
        <dbReference type="SAM" id="Coils"/>
    </source>
</evidence>
<keyword evidence="3" id="KW-0597">Phosphoprotein</keyword>
<dbReference type="PROSITE" id="PS50109">
    <property type="entry name" value="HIS_KIN"/>
    <property type="match status" value="1"/>
</dbReference>
<keyword evidence="7" id="KW-0808">Transferase</keyword>
<dbReference type="SUPFAM" id="SSF55874">
    <property type="entry name" value="ATPase domain of HSP90 chaperone/DNA topoisomerase II/histidine kinase"/>
    <property type="match status" value="1"/>
</dbReference>
<dbReference type="PRINTS" id="PR00344">
    <property type="entry name" value="BCTRLSENSOR"/>
</dbReference>
<dbReference type="AlphaFoldDB" id="A0A1H7SCS0"/>
<dbReference type="EC" id="2.7.13.3" evidence="2"/>
<keyword evidence="4" id="KW-0175">Coiled coil</keyword>
<reference evidence="8" key="1">
    <citation type="submission" date="2016-10" db="EMBL/GenBank/DDBJ databases">
        <authorList>
            <person name="Varghese N."/>
            <person name="Submissions S."/>
        </authorList>
    </citation>
    <scope>NUCLEOTIDE SEQUENCE [LARGE SCALE GENOMIC DNA]</scope>
    <source>
        <strain evidence="8">Jip14</strain>
    </source>
</reference>
<dbReference type="InterPro" id="IPR036097">
    <property type="entry name" value="HisK_dim/P_sf"/>
</dbReference>
<proteinExistence type="predicted"/>
<sequence>MSNNRFANIWKILKGSPKDFSLQGRIFHSLCVFGMAGLLISVPINLFMGQYEATYILFASITLLLAFYLLSRLARRLSLATWMFGISCNLFFVLIFLFAGGIDGPNLLSFLIALFLMIIISPSNRAKIGWSIVNVGLLAALLYAQYTYPDLVSFEYVRRADRFVDHLLQYMILSAVLYYGTSYLIENYEYERVSAANRAESIRRQNLEINAQKEELERLNSEKDKLFSIIAHDLRTPLSGIYNYMNILFKSNLDPDKRYLIEEELLRQMGGTSDMLANLLLWAQQQLQGVNITLKSVSLNTCICNALEMEISAAQRKSVALELPANDVIVMTDEAVVQIVVRNLVNNALKFTPSGGKVAVTLQESDGHVSIAVADTGVGIPVSQQQFIFKLKAHTTVGTANEKGIGLGLLLCKELAETLGGTLTFDSREGVGTTFVLRLPIEKSLDSRSLSVTL</sequence>
<gene>
    <name evidence="7" type="ORF">SAMN05421740_108186</name>
</gene>
<protein>
    <recommendedName>
        <fullName evidence="2">histidine kinase</fullName>
        <ecNumber evidence="2">2.7.13.3</ecNumber>
    </recommendedName>
</protein>
<dbReference type="GO" id="GO:0000155">
    <property type="term" value="F:phosphorelay sensor kinase activity"/>
    <property type="evidence" value="ECO:0007669"/>
    <property type="project" value="InterPro"/>
</dbReference>
<evidence type="ECO:0000256" key="3">
    <source>
        <dbReference type="ARBA" id="ARBA00022553"/>
    </source>
</evidence>
<feature type="transmembrane region" description="Helical" evidence="5">
    <location>
        <begin position="128"/>
        <end position="147"/>
    </location>
</feature>
<dbReference type="InterPro" id="IPR036890">
    <property type="entry name" value="HATPase_C_sf"/>
</dbReference>
<feature type="coiled-coil region" evidence="4">
    <location>
        <begin position="185"/>
        <end position="229"/>
    </location>
</feature>
<feature type="transmembrane region" description="Helical" evidence="5">
    <location>
        <begin position="26"/>
        <end position="47"/>
    </location>
</feature>
<dbReference type="CDD" id="cd00075">
    <property type="entry name" value="HATPase"/>
    <property type="match status" value="1"/>
</dbReference>
<dbReference type="PANTHER" id="PTHR43547">
    <property type="entry name" value="TWO-COMPONENT HISTIDINE KINASE"/>
    <property type="match status" value="1"/>
</dbReference>
<dbReference type="InterPro" id="IPR004358">
    <property type="entry name" value="Sig_transdc_His_kin-like_C"/>
</dbReference>
<evidence type="ECO:0000256" key="5">
    <source>
        <dbReference type="SAM" id="Phobius"/>
    </source>
</evidence>
<keyword evidence="8" id="KW-1185">Reference proteome</keyword>
<keyword evidence="7" id="KW-0418">Kinase</keyword>
<dbReference type="STRING" id="332977.SAMN05421740_108186"/>
<evidence type="ECO:0000256" key="1">
    <source>
        <dbReference type="ARBA" id="ARBA00000085"/>
    </source>
</evidence>
<keyword evidence="5" id="KW-0812">Transmembrane</keyword>
<dbReference type="Gene3D" id="1.10.287.130">
    <property type="match status" value="1"/>
</dbReference>
<keyword evidence="5" id="KW-0472">Membrane</keyword>
<dbReference type="PANTHER" id="PTHR43547:SF2">
    <property type="entry name" value="HYBRID SIGNAL TRANSDUCTION HISTIDINE KINASE C"/>
    <property type="match status" value="1"/>
</dbReference>
<feature type="transmembrane region" description="Helical" evidence="5">
    <location>
        <begin position="77"/>
        <end position="98"/>
    </location>
</feature>
<dbReference type="InterPro" id="IPR003594">
    <property type="entry name" value="HATPase_dom"/>
</dbReference>
<name>A0A1H7SCS0_9SPHI</name>
<dbReference type="RefSeq" id="WP_090607622.1">
    <property type="nucleotide sequence ID" value="NZ_FNZR01000008.1"/>
</dbReference>
<dbReference type="Pfam" id="PF02518">
    <property type="entry name" value="HATPase_c"/>
    <property type="match status" value="1"/>
</dbReference>
<dbReference type="Gene3D" id="3.30.565.10">
    <property type="entry name" value="Histidine kinase-like ATPase, C-terminal domain"/>
    <property type="match status" value="1"/>
</dbReference>
<dbReference type="SUPFAM" id="SSF47384">
    <property type="entry name" value="Homodimeric domain of signal transducing histidine kinase"/>
    <property type="match status" value="1"/>
</dbReference>
<dbReference type="InterPro" id="IPR003661">
    <property type="entry name" value="HisK_dim/P_dom"/>
</dbReference>
<feature type="domain" description="Histidine kinase" evidence="6">
    <location>
        <begin position="229"/>
        <end position="443"/>
    </location>
</feature>